<evidence type="ECO:0000313" key="4">
    <source>
        <dbReference type="EMBL" id="KAF9964061.1"/>
    </source>
</evidence>
<proteinExistence type="predicted"/>
<gene>
    <name evidence="4" type="ORF">BGZ70_006991</name>
</gene>
<dbReference type="Gene3D" id="2.70.50.70">
    <property type="match status" value="1"/>
</dbReference>
<dbReference type="PROSITE" id="PS50103">
    <property type="entry name" value="ZF_C3H1"/>
    <property type="match status" value="1"/>
</dbReference>
<evidence type="ECO:0000256" key="1">
    <source>
        <dbReference type="PROSITE-ProRule" id="PRU00723"/>
    </source>
</evidence>
<dbReference type="GO" id="GO:0008270">
    <property type="term" value="F:zinc ion binding"/>
    <property type="evidence" value="ECO:0007669"/>
    <property type="project" value="UniProtKB-KW"/>
</dbReference>
<dbReference type="InterPro" id="IPR000571">
    <property type="entry name" value="Znf_CCCH"/>
</dbReference>
<dbReference type="Proteomes" id="UP000738359">
    <property type="component" value="Unassembled WGS sequence"/>
</dbReference>
<feature type="domain" description="C3H1-type" evidence="3">
    <location>
        <begin position="212"/>
        <end position="234"/>
    </location>
</feature>
<evidence type="ECO:0000256" key="2">
    <source>
        <dbReference type="SAM" id="SignalP"/>
    </source>
</evidence>
<keyword evidence="1" id="KW-0479">Metal-binding</keyword>
<keyword evidence="2" id="KW-0732">Signal</keyword>
<protein>
    <recommendedName>
        <fullName evidence="3">C3H1-type domain-containing protein</fullName>
    </recommendedName>
</protein>
<dbReference type="EMBL" id="JAAAHY010000411">
    <property type="protein sequence ID" value="KAF9964061.1"/>
    <property type="molecule type" value="Genomic_DNA"/>
</dbReference>
<feature type="zinc finger region" description="C3H1-type" evidence="1">
    <location>
        <begin position="212"/>
        <end position="234"/>
    </location>
</feature>
<evidence type="ECO:0000313" key="5">
    <source>
        <dbReference type="Proteomes" id="UP000738359"/>
    </source>
</evidence>
<dbReference type="OrthoDB" id="2342176at2759"/>
<feature type="chain" id="PRO_5040429420" description="C3H1-type domain-containing protein" evidence="2">
    <location>
        <begin position="23"/>
        <end position="308"/>
    </location>
</feature>
<keyword evidence="1" id="KW-0863">Zinc-finger</keyword>
<accession>A0A9P6J7R5</accession>
<keyword evidence="1" id="KW-0862">Zinc</keyword>
<dbReference type="AlphaFoldDB" id="A0A9P6J7R5"/>
<feature type="signal peptide" evidence="2">
    <location>
        <begin position="1"/>
        <end position="22"/>
    </location>
</feature>
<reference evidence="4" key="1">
    <citation type="journal article" date="2020" name="Fungal Divers.">
        <title>Resolving the Mortierellaceae phylogeny through synthesis of multi-gene phylogenetics and phylogenomics.</title>
        <authorList>
            <person name="Vandepol N."/>
            <person name="Liber J."/>
            <person name="Desiro A."/>
            <person name="Na H."/>
            <person name="Kennedy M."/>
            <person name="Barry K."/>
            <person name="Grigoriev I.V."/>
            <person name="Miller A.N."/>
            <person name="O'Donnell K."/>
            <person name="Stajich J.E."/>
            <person name="Bonito G."/>
        </authorList>
    </citation>
    <scope>NUCLEOTIDE SEQUENCE</scope>
    <source>
        <strain evidence="4">CK1249</strain>
    </source>
</reference>
<comment type="caution">
    <text evidence="4">The sequence shown here is derived from an EMBL/GenBank/DDBJ whole genome shotgun (WGS) entry which is preliminary data.</text>
</comment>
<sequence length="308" mass="33654">MYFTTFSLLGCILLAGHGFAHSMMTTPRGRGNVEWWGTCASGFGCHGPCESKRAQAPILNDPTYPIQTIRRGDTLSIQWQRFNHPGGFVRLTMVPFEESDEWTAFNAANHAKFSCYESNCGPDDPSDAYFGPMNGAGDGICSTSFKVPEDLPDGKATLQWIWYGGGVYYGQSKAGFGEYYTCTDYVVEGGQPLVPRGSGGDLRVWQGGDASNPGTDVCKYWSSNRVGDCSFGDRKPANPRPDDLLSQSLEPCSVAGSFVGKAAEFETGGGTRHLRKRWGRGVRSDAYVNSKIVEAAIELDDRRPIYLI</sequence>
<keyword evidence="5" id="KW-1185">Reference proteome</keyword>
<evidence type="ECO:0000259" key="3">
    <source>
        <dbReference type="PROSITE" id="PS50103"/>
    </source>
</evidence>
<name>A0A9P6J7R5_MORAP</name>
<organism evidence="4 5">
    <name type="scientific">Mortierella alpina</name>
    <name type="common">Oleaginous fungus</name>
    <name type="synonym">Mortierella renispora</name>
    <dbReference type="NCBI Taxonomy" id="64518"/>
    <lineage>
        <taxon>Eukaryota</taxon>
        <taxon>Fungi</taxon>
        <taxon>Fungi incertae sedis</taxon>
        <taxon>Mucoromycota</taxon>
        <taxon>Mortierellomycotina</taxon>
        <taxon>Mortierellomycetes</taxon>
        <taxon>Mortierellales</taxon>
        <taxon>Mortierellaceae</taxon>
        <taxon>Mortierella</taxon>
    </lineage>
</organism>